<dbReference type="OrthoDB" id="6770063at2759"/>
<evidence type="ECO:0000256" key="2">
    <source>
        <dbReference type="ARBA" id="ARBA00022692"/>
    </source>
</evidence>
<dbReference type="InParanoid" id="W2RVM7"/>
<dbReference type="Gene3D" id="1.20.1250.20">
    <property type="entry name" value="MFS general substrate transporter like domains"/>
    <property type="match status" value="1"/>
</dbReference>
<dbReference type="GeneID" id="19972108"/>
<feature type="transmembrane region" description="Helical" evidence="5">
    <location>
        <begin position="177"/>
        <end position="198"/>
    </location>
</feature>
<evidence type="ECO:0000313" key="8">
    <source>
        <dbReference type="Proteomes" id="UP000030752"/>
    </source>
</evidence>
<dbReference type="GO" id="GO:0016020">
    <property type="term" value="C:membrane"/>
    <property type="evidence" value="ECO:0007669"/>
    <property type="project" value="UniProtKB-SubCell"/>
</dbReference>
<dbReference type="AlphaFoldDB" id="W2RVM7"/>
<evidence type="ECO:0000256" key="4">
    <source>
        <dbReference type="ARBA" id="ARBA00023136"/>
    </source>
</evidence>
<feature type="transmembrane region" description="Helical" evidence="5">
    <location>
        <begin position="321"/>
        <end position="340"/>
    </location>
</feature>
<dbReference type="GO" id="GO:0022857">
    <property type="term" value="F:transmembrane transporter activity"/>
    <property type="evidence" value="ECO:0007669"/>
    <property type="project" value="InterPro"/>
</dbReference>
<dbReference type="InterPro" id="IPR020846">
    <property type="entry name" value="MFS_dom"/>
</dbReference>
<evidence type="ECO:0000259" key="6">
    <source>
        <dbReference type="PROSITE" id="PS50850"/>
    </source>
</evidence>
<feature type="transmembrane region" description="Helical" evidence="5">
    <location>
        <begin position="204"/>
        <end position="224"/>
    </location>
</feature>
<gene>
    <name evidence="7" type="ORF">HMPREF1541_04769</name>
</gene>
<feature type="transmembrane region" description="Helical" evidence="5">
    <location>
        <begin position="277"/>
        <end position="301"/>
    </location>
</feature>
<dbReference type="CDD" id="cd17323">
    <property type="entry name" value="MFS_Tpo1_MDR_like"/>
    <property type="match status" value="1"/>
</dbReference>
<dbReference type="PANTHER" id="PTHR23502:SF60">
    <property type="entry name" value="MAJOR FACILITATOR SUPERFAMILY (MFS) PROFILE DOMAIN-CONTAINING PROTEIN-RELATED"/>
    <property type="match status" value="1"/>
</dbReference>
<dbReference type="STRING" id="1220924.W2RVM7"/>
<dbReference type="InterPro" id="IPR011701">
    <property type="entry name" value="MFS"/>
</dbReference>
<feature type="transmembrane region" description="Helical" evidence="5">
    <location>
        <begin position="361"/>
        <end position="383"/>
    </location>
</feature>
<feature type="transmembrane region" description="Helical" evidence="5">
    <location>
        <begin position="84"/>
        <end position="104"/>
    </location>
</feature>
<keyword evidence="4 5" id="KW-0472">Membrane</keyword>
<dbReference type="Pfam" id="PF07690">
    <property type="entry name" value="MFS_1"/>
    <property type="match status" value="1"/>
</dbReference>
<organism evidence="7 8">
    <name type="scientific">Cyphellophora europaea (strain CBS 101466)</name>
    <name type="common">Phialophora europaea</name>
    <dbReference type="NCBI Taxonomy" id="1220924"/>
    <lineage>
        <taxon>Eukaryota</taxon>
        <taxon>Fungi</taxon>
        <taxon>Dikarya</taxon>
        <taxon>Ascomycota</taxon>
        <taxon>Pezizomycotina</taxon>
        <taxon>Eurotiomycetes</taxon>
        <taxon>Chaetothyriomycetidae</taxon>
        <taxon>Chaetothyriales</taxon>
        <taxon>Cyphellophoraceae</taxon>
        <taxon>Cyphellophora</taxon>
    </lineage>
</organism>
<feature type="transmembrane region" description="Helical" evidence="5">
    <location>
        <begin position="395"/>
        <end position="415"/>
    </location>
</feature>
<keyword evidence="2 5" id="KW-0812">Transmembrane</keyword>
<evidence type="ECO:0000256" key="3">
    <source>
        <dbReference type="ARBA" id="ARBA00022989"/>
    </source>
</evidence>
<feature type="domain" description="Major facilitator superfamily (MFS) profile" evidence="6">
    <location>
        <begin position="50"/>
        <end position="481"/>
    </location>
</feature>
<evidence type="ECO:0000256" key="1">
    <source>
        <dbReference type="ARBA" id="ARBA00004141"/>
    </source>
</evidence>
<accession>W2RVM7</accession>
<dbReference type="RefSeq" id="XP_008717335.1">
    <property type="nucleotide sequence ID" value="XM_008719113.1"/>
</dbReference>
<protein>
    <recommendedName>
        <fullName evidence="6">Major facilitator superfamily (MFS) profile domain-containing protein</fullName>
    </recommendedName>
</protein>
<name>W2RVM7_CYPE1</name>
<proteinExistence type="predicted"/>
<feature type="transmembrane region" description="Helical" evidence="5">
    <location>
        <begin position="116"/>
        <end position="134"/>
    </location>
</feature>
<dbReference type="HOGENOM" id="CLU_008455_1_3_1"/>
<keyword evidence="8" id="KW-1185">Reference proteome</keyword>
<dbReference type="VEuPathDB" id="FungiDB:HMPREF1541_04769"/>
<dbReference type="InterPro" id="IPR036259">
    <property type="entry name" value="MFS_trans_sf"/>
</dbReference>
<keyword evidence="3 5" id="KW-1133">Transmembrane helix</keyword>
<dbReference type="eggNOG" id="KOG0255">
    <property type="taxonomic scope" value="Eukaryota"/>
</dbReference>
<evidence type="ECO:0000313" key="7">
    <source>
        <dbReference type="EMBL" id="ETN40492.1"/>
    </source>
</evidence>
<dbReference type="PANTHER" id="PTHR23502">
    <property type="entry name" value="MAJOR FACILITATOR SUPERFAMILY"/>
    <property type="match status" value="1"/>
</dbReference>
<evidence type="ECO:0000256" key="5">
    <source>
        <dbReference type="SAM" id="Phobius"/>
    </source>
</evidence>
<dbReference type="PROSITE" id="PS50850">
    <property type="entry name" value="MFS"/>
    <property type="match status" value="1"/>
</dbReference>
<feature type="transmembrane region" description="Helical" evidence="5">
    <location>
        <begin position="460"/>
        <end position="477"/>
    </location>
</feature>
<dbReference type="EMBL" id="KB822720">
    <property type="protein sequence ID" value="ETN40492.1"/>
    <property type="molecule type" value="Genomic_DNA"/>
</dbReference>
<dbReference type="SUPFAM" id="SSF103473">
    <property type="entry name" value="MFS general substrate transporter"/>
    <property type="match status" value="1"/>
</dbReference>
<sequence>MSLPQHSPQDALTEKSHAQIVADDMFLVAFEATSDSSNPKDWPLLRKWAVTSVLSVTGFNRIMVSTIMAPALPYMSRELQMDSVESLMALSVYLLATAVGPLLIGPASELYGRAPILHSTNVWFFIWNLVCGFAHNKATLIASRLLAGLGASAIYSLGNGVLGDVWPPHQRGRSMGIYQLIPLLGAAVGPILGGFIVAHTTWRWIFWSTSALQAVAIAFSFLVFRETYAPTILEAKASQLRKSTGDDRYHTQTSWATAGVPFSSVVLDSLSRPLRLLLFHPVIQIQTLLSGWNYGLLYLVLATYSSLWTGHYHQSVSSSGLHYLAMCLGEIFGAQIGGFLMDRLYRYLASKHAPAEPKAEFHIPLMTPAYIMAASGLLIYGWTAHYLRPWPVVDIGAFLLTFGMTVSGQVINSYVIDSYPDHVASASAAAQLVRSLTAFGFPLFGPAMFGGLGYGWSNTLLASISLVLGLPSTMLLWRCGSKLRERILGSSG</sequence>
<comment type="subcellular location">
    <subcellularLocation>
        <location evidence="1">Membrane</location>
        <topology evidence="1">Multi-pass membrane protein</topology>
    </subcellularLocation>
</comment>
<reference evidence="7 8" key="1">
    <citation type="submission" date="2013-03" db="EMBL/GenBank/DDBJ databases">
        <title>The Genome Sequence of Phialophora europaea CBS 101466.</title>
        <authorList>
            <consortium name="The Broad Institute Genomics Platform"/>
            <person name="Cuomo C."/>
            <person name="de Hoog S."/>
            <person name="Gorbushina A."/>
            <person name="Walker B."/>
            <person name="Young S.K."/>
            <person name="Zeng Q."/>
            <person name="Gargeya S."/>
            <person name="Fitzgerald M."/>
            <person name="Haas B."/>
            <person name="Abouelleil A."/>
            <person name="Allen A.W."/>
            <person name="Alvarado L."/>
            <person name="Arachchi H.M."/>
            <person name="Berlin A.M."/>
            <person name="Chapman S.B."/>
            <person name="Gainer-Dewar J."/>
            <person name="Goldberg J."/>
            <person name="Griggs A."/>
            <person name="Gujja S."/>
            <person name="Hansen M."/>
            <person name="Howarth C."/>
            <person name="Imamovic A."/>
            <person name="Ireland A."/>
            <person name="Larimer J."/>
            <person name="McCowan C."/>
            <person name="Murphy C."/>
            <person name="Pearson M."/>
            <person name="Poon T.W."/>
            <person name="Priest M."/>
            <person name="Roberts A."/>
            <person name="Saif S."/>
            <person name="Shea T."/>
            <person name="Sisk P."/>
            <person name="Sykes S."/>
            <person name="Wortman J."/>
            <person name="Nusbaum C."/>
            <person name="Birren B."/>
        </authorList>
    </citation>
    <scope>NUCLEOTIDE SEQUENCE [LARGE SCALE GENOMIC DNA]</scope>
    <source>
        <strain evidence="7 8">CBS 101466</strain>
    </source>
</reference>
<dbReference type="Proteomes" id="UP000030752">
    <property type="component" value="Unassembled WGS sequence"/>
</dbReference>